<keyword evidence="4 8" id="KW-0547">Nucleotide-binding</keyword>
<dbReference type="SUPFAM" id="SSF53448">
    <property type="entry name" value="Nucleotide-diphospho-sugar transferases"/>
    <property type="match status" value="1"/>
</dbReference>
<feature type="binding site" evidence="8">
    <location>
        <begin position="6"/>
        <end position="8"/>
    </location>
    <ligand>
        <name>GTP</name>
        <dbReference type="ChEBI" id="CHEBI:37565"/>
    </ligand>
</feature>
<gene>
    <name evidence="8" type="primary">mobA</name>
    <name evidence="10" type="ORF">P4T90_07110</name>
</gene>
<keyword evidence="3 8" id="KW-0479">Metal-binding</keyword>
<comment type="subcellular location">
    <subcellularLocation>
        <location evidence="8">Cytoplasm</location>
    </subcellularLocation>
</comment>
<comment type="caution">
    <text evidence="10">The sequence shown here is derived from an EMBL/GenBank/DDBJ whole genome shotgun (WGS) entry which is preliminary data.</text>
</comment>
<evidence type="ECO:0000256" key="8">
    <source>
        <dbReference type="HAMAP-Rule" id="MF_00316"/>
    </source>
</evidence>
<dbReference type="Pfam" id="PF12804">
    <property type="entry name" value="NTP_transf_3"/>
    <property type="match status" value="1"/>
</dbReference>
<evidence type="ECO:0000256" key="4">
    <source>
        <dbReference type="ARBA" id="ARBA00022741"/>
    </source>
</evidence>
<dbReference type="InterPro" id="IPR029044">
    <property type="entry name" value="Nucleotide-diphossugar_trans"/>
</dbReference>
<dbReference type="PANTHER" id="PTHR19136:SF81">
    <property type="entry name" value="MOLYBDENUM COFACTOR GUANYLYLTRANSFERASE"/>
    <property type="match status" value="1"/>
</dbReference>
<dbReference type="Gene3D" id="3.90.550.10">
    <property type="entry name" value="Spore Coat Polysaccharide Biosynthesis Protein SpsA, Chain A"/>
    <property type="match status" value="1"/>
</dbReference>
<protein>
    <recommendedName>
        <fullName evidence="8">Probable molybdenum cofactor guanylyltransferase</fullName>
        <shortName evidence="8">MoCo guanylyltransferase</shortName>
        <ecNumber evidence="8">2.7.7.77</ecNumber>
    </recommendedName>
    <alternativeName>
        <fullName evidence="8">GTP:molybdopterin guanylyltransferase</fullName>
    </alternativeName>
    <alternativeName>
        <fullName evidence="8">Mo-MPT guanylyltransferase</fullName>
    </alternativeName>
    <alternativeName>
        <fullName evidence="8">Molybdopterin guanylyltransferase</fullName>
    </alternativeName>
    <alternativeName>
        <fullName evidence="8">Molybdopterin-guanine dinucleotide synthase</fullName>
        <shortName evidence="8">MGD synthase</shortName>
    </alternativeName>
</protein>
<dbReference type="RefSeq" id="WP_083953167.1">
    <property type="nucleotide sequence ID" value="NZ_JARMAB010000008.1"/>
</dbReference>
<accession>A0ABU6MDY2</accession>
<dbReference type="Proteomes" id="UP001341444">
    <property type="component" value="Unassembled WGS sequence"/>
</dbReference>
<dbReference type="PANTHER" id="PTHR19136">
    <property type="entry name" value="MOLYBDENUM COFACTOR GUANYLYLTRANSFERASE"/>
    <property type="match status" value="1"/>
</dbReference>
<comment type="catalytic activity">
    <reaction evidence="8">
        <text>Mo-molybdopterin + GTP + H(+) = Mo-molybdopterin guanine dinucleotide + diphosphate</text>
        <dbReference type="Rhea" id="RHEA:34243"/>
        <dbReference type="ChEBI" id="CHEBI:15378"/>
        <dbReference type="ChEBI" id="CHEBI:33019"/>
        <dbReference type="ChEBI" id="CHEBI:37565"/>
        <dbReference type="ChEBI" id="CHEBI:71302"/>
        <dbReference type="ChEBI" id="CHEBI:71310"/>
        <dbReference type="EC" id="2.7.7.77"/>
    </reaction>
</comment>
<keyword evidence="10" id="KW-0548">Nucleotidyltransferase</keyword>
<evidence type="ECO:0000313" key="11">
    <source>
        <dbReference type="Proteomes" id="UP001341444"/>
    </source>
</evidence>
<keyword evidence="2 8" id="KW-0808">Transferase</keyword>
<dbReference type="InterPro" id="IPR025877">
    <property type="entry name" value="MobA-like_NTP_Trfase"/>
</dbReference>
<comment type="domain">
    <text evidence="8">The N-terminal domain determines nucleotide recognition and specific binding, while the C-terminal domain determines the specific binding to the target protein.</text>
</comment>
<evidence type="ECO:0000256" key="2">
    <source>
        <dbReference type="ARBA" id="ARBA00022679"/>
    </source>
</evidence>
<feature type="binding site" evidence="8">
    <location>
        <position position="94"/>
    </location>
    <ligand>
        <name>Mg(2+)</name>
        <dbReference type="ChEBI" id="CHEBI:18420"/>
    </ligand>
</feature>
<dbReference type="HAMAP" id="MF_00316">
    <property type="entry name" value="MobA"/>
    <property type="match status" value="1"/>
</dbReference>
<keyword evidence="6 8" id="KW-0342">GTP-binding</keyword>
<sequence length="200" mass="22329">MKTIVLAGGKSRRMGQNKALMKLNGCEIIELIVHTLSPISEEMLIVTNSPDTYQHLGIKVINDEQEFKGKGPLAGLLTGLAAAKTDSCLVVACDMPFVSAKVANWLVHLLKERNYDAIIPVDQGKQHFLFGAYSGRAQIAARENLQAGKKAMKSLFDKIKVQLVYKDDAPPEVQEEWEACFWNMNTVEDYHRAKEIARQL</sequence>
<feature type="binding site" evidence="8">
    <location>
        <position position="63"/>
    </location>
    <ligand>
        <name>GTP</name>
        <dbReference type="ChEBI" id="CHEBI:37565"/>
    </ligand>
</feature>
<dbReference type="GO" id="GO:0016779">
    <property type="term" value="F:nucleotidyltransferase activity"/>
    <property type="evidence" value="ECO:0007669"/>
    <property type="project" value="UniProtKB-KW"/>
</dbReference>
<feature type="domain" description="MobA-like NTP transferase" evidence="9">
    <location>
        <begin position="4"/>
        <end position="154"/>
    </location>
</feature>
<comment type="caution">
    <text evidence="8">Lacks conserved residue(s) required for the propagation of feature annotation.</text>
</comment>
<evidence type="ECO:0000256" key="6">
    <source>
        <dbReference type="ARBA" id="ARBA00023134"/>
    </source>
</evidence>
<keyword evidence="7 8" id="KW-0501">Molybdenum cofactor biosynthesis</keyword>
<evidence type="ECO:0000256" key="7">
    <source>
        <dbReference type="ARBA" id="ARBA00023150"/>
    </source>
</evidence>
<organism evidence="10 11">
    <name type="scientific">Heyndrickxia acidicola</name>
    <dbReference type="NCBI Taxonomy" id="209389"/>
    <lineage>
        <taxon>Bacteria</taxon>
        <taxon>Bacillati</taxon>
        <taxon>Bacillota</taxon>
        <taxon>Bacilli</taxon>
        <taxon>Bacillales</taxon>
        <taxon>Bacillaceae</taxon>
        <taxon>Heyndrickxia</taxon>
    </lineage>
</organism>
<name>A0ABU6MDY2_9BACI</name>
<comment type="function">
    <text evidence="8">Transfers a GMP moiety from GTP to Mo-molybdopterin (Mo-MPT) cofactor (Moco or molybdenum cofactor) to form Mo-molybdopterin guanine dinucleotide (Mo-MGD) cofactor.</text>
</comment>
<comment type="similarity">
    <text evidence="8">Belongs to the MobA family.</text>
</comment>
<keyword evidence="11" id="KW-1185">Reference proteome</keyword>
<dbReference type="CDD" id="cd02503">
    <property type="entry name" value="MobA"/>
    <property type="match status" value="1"/>
</dbReference>
<reference evidence="10 11" key="1">
    <citation type="submission" date="2023-03" db="EMBL/GenBank/DDBJ databases">
        <title>Bacillus Genome Sequencing.</title>
        <authorList>
            <person name="Dunlap C."/>
        </authorList>
    </citation>
    <scope>NUCLEOTIDE SEQUENCE [LARGE SCALE GENOMIC DNA]</scope>
    <source>
        <strain evidence="10 11">B-23453</strain>
    </source>
</reference>
<evidence type="ECO:0000256" key="1">
    <source>
        <dbReference type="ARBA" id="ARBA00022490"/>
    </source>
</evidence>
<evidence type="ECO:0000259" key="9">
    <source>
        <dbReference type="Pfam" id="PF12804"/>
    </source>
</evidence>
<evidence type="ECO:0000256" key="3">
    <source>
        <dbReference type="ARBA" id="ARBA00022723"/>
    </source>
</evidence>
<dbReference type="EC" id="2.7.7.77" evidence="8"/>
<feature type="binding site" evidence="8">
    <location>
        <position position="94"/>
    </location>
    <ligand>
        <name>GTP</name>
        <dbReference type="ChEBI" id="CHEBI:37565"/>
    </ligand>
</feature>
<comment type="cofactor">
    <cofactor evidence="8">
        <name>Mg(2+)</name>
        <dbReference type="ChEBI" id="CHEBI:18420"/>
    </cofactor>
</comment>
<dbReference type="EMBL" id="JARMAB010000008">
    <property type="protein sequence ID" value="MED1202861.1"/>
    <property type="molecule type" value="Genomic_DNA"/>
</dbReference>
<feature type="binding site" evidence="8">
    <location>
        <position position="18"/>
    </location>
    <ligand>
        <name>GTP</name>
        <dbReference type="ChEBI" id="CHEBI:37565"/>
    </ligand>
</feature>
<dbReference type="InterPro" id="IPR013482">
    <property type="entry name" value="Molybde_CF_guanTrfase"/>
</dbReference>
<keyword evidence="1 8" id="KW-0963">Cytoplasm</keyword>
<evidence type="ECO:0000313" key="10">
    <source>
        <dbReference type="EMBL" id="MED1202861.1"/>
    </source>
</evidence>
<proteinExistence type="inferred from homology"/>
<keyword evidence="5 8" id="KW-0460">Magnesium</keyword>
<evidence type="ECO:0000256" key="5">
    <source>
        <dbReference type="ARBA" id="ARBA00022842"/>
    </source>
</evidence>